<dbReference type="InterPro" id="IPR011990">
    <property type="entry name" value="TPR-like_helical_dom_sf"/>
</dbReference>
<organism evidence="3 5">
    <name type="scientific">Draconibacterium orientale</name>
    <dbReference type="NCBI Taxonomy" id="1168034"/>
    <lineage>
        <taxon>Bacteria</taxon>
        <taxon>Pseudomonadati</taxon>
        <taxon>Bacteroidota</taxon>
        <taxon>Bacteroidia</taxon>
        <taxon>Marinilabiliales</taxon>
        <taxon>Prolixibacteraceae</taxon>
        <taxon>Draconibacterium</taxon>
    </lineage>
</organism>
<dbReference type="InterPro" id="IPR019734">
    <property type="entry name" value="TPR_rpt"/>
</dbReference>
<reference evidence="2 4" key="1">
    <citation type="submission" date="2014-03" db="EMBL/GenBank/DDBJ databases">
        <title>Complete genome sequence of a deeply braunched marine Bacteroidia bacterium Draconibacterium orientale type strain FH5T.</title>
        <authorList>
            <person name="Li X."/>
            <person name="Wang X."/>
            <person name="Xie Z."/>
            <person name="Du Z."/>
            <person name="Chen G."/>
        </authorList>
    </citation>
    <scope>NUCLEOTIDE SEQUENCE [LARGE SCALE GENOMIC DNA]</scope>
    <source>
        <strain evidence="2 4">FH5</strain>
    </source>
</reference>
<dbReference type="RefSeq" id="WP_038561802.1">
    <property type="nucleotide sequence ID" value="NZ_FOHT01000026.1"/>
</dbReference>
<keyword evidence="4" id="KW-1185">Reference proteome</keyword>
<proteinExistence type="predicted"/>
<sequence>MENIEIENSLKVIEDLLKTEKAEQARKLFEELEEQNSVRYFLLKGKIEQKYQNWGEAINAFSRVLDMEPGNTEAINNLHLIKNILNFWNPDLLNP</sequence>
<evidence type="ECO:0000313" key="2">
    <source>
        <dbReference type="EMBL" id="AHW62258.1"/>
    </source>
</evidence>
<dbReference type="EMBL" id="FOHT01000026">
    <property type="protein sequence ID" value="SET85947.1"/>
    <property type="molecule type" value="Genomic_DNA"/>
</dbReference>
<dbReference type="Proteomes" id="UP000181981">
    <property type="component" value="Unassembled WGS sequence"/>
</dbReference>
<gene>
    <name evidence="2" type="ORF">FH5T_18490</name>
    <name evidence="3" type="ORF">SAMN05444285_1264</name>
</gene>
<dbReference type="Proteomes" id="UP000023772">
    <property type="component" value="Chromosome"/>
</dbReference>
<dbReference type="STRING" id="1168034.FH5T_18490"/>
<reference evidence="3 5" key="2">
    <citation type="submission" date="2016-10" db="EMBL/GenBank/DDBJ databases">
        <authorList>
            <person name="de Groot N.N."/>
        </authorList>
    </citation>
    <scope>NUCLEOTIDE SEQUENCE [LARGE SCALE GENOMIC DNA]</scope>
    <source>
        <strain evidence="3 5">DSM 25947</strain>
    </source>
</reference>
<dbReference type="SUPFAM" id="SSF48452">
    <property type="entry name" value="TPR-like"/>
    <property type="match status" value="1"/>
</dbReference>
<evidence type="ECO:0000313" key="3">
    <source>
        <dbReference type="EMBL" id="SET85947.1"/>
    </source>
</evidence>
<accession>X5DGZ3</accession>
<feature type="repeat" description="TPR" evidence="1">
    <location>
        <begin position="38"/>
        <end position="71"/>
    </location>
</feature>
<name>X5DGZ3_9BACT</name>
<dbReference type="AlphaFoldDB" id="X5DGZ3"/>
<protein>
    <submittedName>
        <fullName evidence="3">Uncharacterized protein</fullName>
    </submittedName>
</protein>
<evidence type="ECO:0000256" key="1">
    <source>
        <dbReference type="PROSITE-ProRule" id="PRU00339"/>
    </source>
</evidence>
<dbReference type="OrthoDB" id="1122525at2"/>
<dbReference type="EMBL" id="CP007451">
    <property type="protein sequence ID" value="AHW62258.1"/>
    <property type="molecule type" value="Genomic_DNA"/>
</dbReference>
<dbReference type="KEGG" id="dori:FH5T_18490"/>
<keyword evidence="1" id="KW-0802">TPR repeat</keyword>
<dbReference type="Gene3D" id="1.25.40.10">
    <property type="entry name" value="Tetratricopeptide repeat domain"/>
    <property type="match status" value="1"/>
</dbReference>
<evidence type="ECO:0000313" key="4">
    <source>
        <dbReference type="Proteomes" id="UP000023772"/>
    </source>
</evidence>
<dbReference type="PROSITE" id="PS50005">
    <property type="entry name" value="TPR"/>
    <property type="match status" value="1"/>
</dbReference>
<dbReference type="HOGENOM" id="CLU_2368367_0_0_10"/>
<evidence type="ECO:0000313" key="5">
    <source>
        <dbReference type="Proteomes" id="UP000181981"/>
    </source>
</evidence>